<dbReference type="EnsemblPlants" id="KQK89310">
    <property type="protein sequence ID" value="KQK89310"/>
    <property type="gene ID" value="SETIT_039211mg"/>
</dbReference>
<evidence type="ECO:0000313" key="3">
    <source>
        <dbReference type="Proteomes" id="UP000004995"/>
    </source>
</evidence>
<evidence type="ECO:0000259" key="1">
    <source>
        <dbReference type="Pfam" id="PF03407"/>
    </source>
</evidence>
<dbReference type="InterPro" id="IPR005069">
    <property type="entry name" value="Nucl-diP-sugar_transferase"/>
</dbReference>
<name>K4AJY8_SETIT</name>
<evidence type="ECO:0000313" key="2">
    <source>
        <dbReference type="EnsemblPlants" id="KQK89310"/>
    </source>
</evidence>
<dbReference type="Gramene" id="KQK89310">
    <property type="protein sequence ID" value="KQK89310"/>
    <property type="gene ID" value="SETIT_039211mg"/>
</dbReference>
<dbReference type="HOGENOM" id="CLU_034507_1_1_1"/>
<proteinExistence type="predicted"/>
<dbReference type="AlphaFoldDB" id="K4AJY8"/>
<dbReference type="EMBL" id="AGNK02005660">
    <property type="status" value="NOT_ANNOTATED_CDS"/>
    <property type="molecule type" value="Genomic_DNA"/>
</dbReference>
<dbReference type="Proteomes" id="UP000004995">
    <property type="component" value="Unassembled WGS sequence"/>
</dbReference>
<keyword evidence="3" id="KW-1185">Reference proteome</keyword>
<dbReference type="InterPro" id="IPR044821">
    <property type="entry name" value="At1g28695/At4g15970-like"/>
</dbReference>
<sequence length="318" mass="35789">MGRASMGKAKAGLGRSRLMYSMRDILGFLAVAAVTTIAIVLLLPPPCPCSVMSSQHAEPLPLGCRFFFITWGQGDKLPELLRRAAMDDKTIIMTFTNEAASVRVGVRTEPLLKHLVIVAVDAKAYERCQQVHPLCYALPAEGINYTSEQVYMTKDYLNMMWRRNRFQSRILELGYSFIFTDVDIIWLRNPLLRIPRPVPRRQPYDLDKPANGGFAYAKAAPRTVAFYGGWYAARTVYPGNHEQFVFDQVKHALSARHDVRVQFVDTAYLSGFCELSKDFNKACTVHANCLVGLKDKLAKLAGVLDEWKQFRATAALTD</sequence>
<protein>
    <recommendedName>
        <fullName evidence="1">Nucleotide-diphospho-sugar transferase domain-containing protein</fullName>
    </recommendedName>
</protein>
<dbReference type="eggNOG" id="ENOG502QSX5">
    <property type="taxonomic scope" value="Eukaryota"/>
</dbReference>
<reference evidence="2" key="2">
    <citation type="submission" date="2018-08" db="UniProtKB">
        <authorList>
            <consortium name="EnsemblPlants"/>
        </authorList>
    </citation>
    <scope>IDENTIFICATION</scope>
    <source>
        <strain evidence="2">Yugu1</strain>
    </source>
</reference>
<dbReference type="PANTHER" id="PTHR46038:SF5">
    <property type="entry name" value="NUCLEOTIDE-DIPHOSPHO-SUGAR TRANSFERASE FAMILY PROTEIN"/>
    <property type="match status" value="1"/>
</dbReference>
<organism evidence="2 3">
    <name type="scientific">Setaria italica</name>
    <name type="common">Foxtail millet</name>
    <name type="synonym">Panicum italicum</name>
    <dbReference type="NCBI Taxonomy" id="4555"/>
    <lineage>
        <taxon>Eukaryota</taxon>
        <taxon>Viridiplantae</taxon>
        <taxon>Streptophyta</taxon>
        <taxon>Embryophyta</taxon>
        <taxon>Tracheophyta</taxon>
        <taxon>Spermatophyta</taxon>
        <taxon>Magnoliopsida</taxon>
        <taxon>Liliopsida</taxon>
        <taxon>Poales</taxon>
        <taxon>Poaceae</taxon>
        <taxon>PACMAD clade</taxon>
        <taxon>Panicoideae</taxon>
        <taxon>Panicodae</taxon>
        <taxon>Paniceae</taxon>
        <taxon>Cenchrinae</taxon>
        <taxon>Setaria</taxon>
    </lineage>
</organism>
<dbReference type="Pfam" id="PF03407">
    <property type="entry name" value="Nucleotid_trans"/>
    <property type="match status" value="1"/>
</dbReference>
<accession>K4AJY8</accession>
<reference evidence="3" key="1">
    <citation type="journal article" date="2012" name="Nat. Biotechnol.">
        <title>Reference genome sequence of the model plant Setaria.</title>
        <authorList>
            <person name="Bennetzen J.L."/>
            <person name="Schmutz J."/>
            <person name="Wang H."/>
            <person name="Percifield R."/>
            <person name="Hawkins J."/>
            <person name="Pontaroli A.C."/>
            <person name="Estep M."/>
            <person name="Feng L."/>
            <person name="Vaughn J.N."/>
            <person name="Grimwood J."/>
            <person name="Jenkins J."/>
            <person name="Barry K."/>
            <person name="Lindquist E."/>
            <person name="Hellsten U."/>
            <person name="Deshpande S."/>
            <person name="Wang X."/>
            <person name="Wu X."/>
            <person name="Mitros T."/>
            <person name="Triplett J."/>
            <person name="Yang X."/>
            <person name="Ye C.Y."/>
            <person name="Mauro-Herrera M."/>
            <person name="Wang L."/>
            <person name="Li P."/>
            <person name="Sharma M."/>
            <person name="Sharma R."/>
            <person name="Ronald P.C."/>
            <person name="Panaud O."/>
            <person name="Kellogg E.A."/>
            <person name="Brutnell T.P."/>
            <person name="Doust A.N."/>
            <person name="Tuskan G.A."/>
            <person name="Rokhsar D."/>
            <person name="Devos K.M."/>
        </authorList>
    </citation>
    <scope>NUCLEOTIDE SEQUENCE [LARGE SCALE GENOMIC DNA]</scope>
    <source>
        <strain evidence="3">cv. Yugu1</strain>
    </source>
</reference>
<dbReference type="STRING" id="4555.K4AJY8"/>
<feature type="domain" description="Nucleotide-diphospho-sugar transferase" evidence="1">
    <location>
        <begin position="111"/>
        <end position="299"/>
    </location>
</feature>
<dbReference type="OMA" id="FFFITWG"/>
<dbReference type="InParanoid" id="K4AJY8"/>
<dbReference type="PANTHER" id="PTHR46038">
    <property type="entry name" value="EXPRESSED PROTEIN-RELATED"/>
    <property type="match status" value="1"/>
</dbReference>